<dbReference type="AlphaFoldDB" id="A0A0V0HXK4"/>
<evidence type="ECO:0000256" key="1">
    <source>
        <dbReference type="SAM" id="Phobius"/>
    </source>
</evidence>
<keyword evidence="1" id="KW-0812">Transmembrane</keyword>
<keyword evidence="1" id="KW-0472">Membrane</keyword>
<sequence length="99" mass="11748">MLMLRVRPFHLTTHPILLLQLHIKHHRGSRMLPMTKSSKLQRFRLKQNQNIQSYFVLHRLSVIVFHIIAAVITSYLYFLFEVTRLELAIKMLVLAKLDA</sequence>
<feature type="transmembrane region" description="Helical" evidence="1">
    <location>
        <begin position="54"/>
        <end position="78"/>
    </location>
</feature>
<evidence type="ECO:0000313" key="2">
    <source>
        <dbReference type="EMBL" id="JAP25122.1"/>
    </source>
</evidence>
<protein>
    <submittedName>
        <fullName evidence="2">Putative ovule protein</fullName>
    </submittedName>
</protein>
<name>A0A0V0HXK4_SOLCH</name>
<dbReference type="EMBL" id="GEDG01013630">
    <property type="protein sequence ID" value="JAP25122.1"/>
    <property type="molecule type" value="Transcribed_RNA"/>
</dbReference>
<organism evidence="2">
    <name type="scientific">Solanum chacoense</name>
    <name type="common">Chaco potato</name>
    <dbReference type="NCBI Taxonomy" id="4108"/>
    <lineage>
        <taxon>Eukaryota</taxon>
        <taxon>Viridiplantae</taxon>
        <taxon>Streptophyta</taxon>
        <taxon>Embryophyta</taxon>
        <taxon>Tracheophyta</taxon>
        <taxon>Spermatophyta</taxon>
        <taxon>Magnoliopsida</taxon>
        <taxon>eudicotyledons</taxon>
        <taxon>Gunneridae</taxon>
        <taxon>Pentapetalae</taxon>
        <taxon>asterids</taxon>
        <taxon>lamiids</taxon>
        <taxon>Solanales</taxon>
        <taxon>Solanaceae</taxon>
        <taxon>Solanoideae</taxon>
        <taxon>Solaneae</taxon>
        <taxon>Solanum</taxon>
    </lineage>
</organism>
<reference evidence="2" key="1">
    <citation type="submission" date="2015-12" db="EMBL/GenBank/DDBJ databases">
        <title>Gene expression during late stages of embryo sac development: a critical building block for successful pollen-pistil interactions.</title>
        <authorList>
            <person name="Liu Y."/>
            <person name="Joly V."/>
            <person name="Sabar M."/>
            <person name="Matton D.P."/>
        </authorList>
    </citation>
    <scope>NUCLEOTIDE SEQUENCE</scope>
</reference>
<keyword evidence="1" id="KW-1133">Transmembrane helix</keyword>
<accession>A0A0V0HXK4</accession>
<proteinExistence type="predicted"/>